<evidence type="ECO:0000313" key="1">
    <source>
        <dbReference type="EMBL" id="AIY91136.1"/>
    </source>
</evidence>
<dbReference type="STRING" id="565033.GACE_2114"/>
<reference evidence="1 2" key="1">
    <citation type="journal article" date="2015" name="Appl. Environ. Microbiol.">
        <title>The Geoglobus acetivorans genome: Fe(III) reduction, acetate utilization, autotrophic growth, and degradation of aromatic compounds in a hyperthermophilic archaeon.</title>
        <authorList>
            <person name="Mardanov A.V."/>
            <person name="Slododkina G.B."/>
            <person name="Slobodkin A.I."/>
            <person name="Beletsky A.V."/>
            <person name="Gavrilov S.N."/>
            <person name="Kublanov I.V."/>
            <person name="Bonch-Osmolovskaya E.A."/>
            <person name="Skryabin K.G."/>
            <person name="Ravin N.V."/>
        </authorList>
    </citation>
    <scope>NUCLEOTIDE SEQUENCE [LARGE SCALE GENOMIC DNA]</scope>
    <source>
        <strain evidence="1 2">SBH6</strain>
    </source>
</reference>
<gene>
    <name evidence="1" type="ORF">GACE_2114</name>
</gene>
<protein>
    <submittedName>
        <fullName evidence="1">Uncharacterized protein</fullName>
    </submittedName>
</protein>
<name>A0A0A7GJN4_GEOAI</name>
<dbReference type="AlphaFoldDB" id="A0A0A7GJN4"/>
<evidence type="ECO:0000313" key="2">
    <source>
        <dbReference type="Proteomes" id="UP000030624"/>
    </source>
</evidence>
<proteinExistence type="predicted"/>
<dbReference type="HOGENOM" id="CLU_2820638_0_0_2"/>
<accession>A0A0A7GJN4</accession>
<sequence length="66" mass="7612">MDFQEELKKALDRIDELSVLLNTLNRVVGKQDWAAAYTISRQIGMKATTIMDCFSNINFIMKEEGR</sequence>
<dbReference type="KEGG" id="gac:GACE_2114"/>
<dbReference type="RefSeq" id="WP_048093255.1">
    <property type="nucleotide sequence ID" value="NZ_CP009552.1"/>
</dbReference>
<dbReference type="GeneID" id="24798676"/>
<organism evidence="1 2">
    <name type="scientific">Geoglobus acetivorans</name>
    <dbReference type="NCBI Taxonomy" id="565033"/>
    <lineage>
        <taxon>Archaea</taxon>
        <taxon>Methanobacteriati</taxon>
        <taxon>Methanobacteriota</taxon>
        <taxon>Archaeoglobi</taxon>
        <taxon>Archaeoglobales</taxon>
        <taxon>Archaeoglobaceae</taxon>
        <taxon>Geoglobus</taxon>
    </lineage>
</organism>
<dbReference type="EMBL" id="CP009552">
    <property type="protein sequence ID" value="AIY91136.1"/>
    <property type="molecule type" value="Genomic_DNA"/>
</dbReference>
<dbReference type="Proteomes" id="UP000030624">
    <property type="component" value="Chromosome"/>
</dbReference>